<accession>A0A7Z0GN46</accession>
<gene>
    <name evidence="4" type="ORF">HNR09_002366</name>
</gene>
<feature type="transmembrane region" description="Helical" evidence="2">
    <location>
        <begin position="147"/>
        <end position="173"/>
    </location>
</feature>
<evidence type="ECO:0000313" key="5">
    <source>
        <dbReference type="Proteomes" id="UP000535437"/>
    </source>
</evidence>
<evidence type="ECO:0000313" key="4">
    <source>
        <dbReference type="EMBL" id="NYJ78955.1"/>
    </source>
</evidence>
<feature type="transmembrane region" description="Helical" evidence="2">
    <location>
        <begin position="276"/>
        <end position="306"/>
    </location>
</feature>
<feature type="transmembrane region" description="Helical" evidence="2">
    <location>
        <begin position="179"/>
        <end position="208"/>
    </location>
</feature>
<feature type="domain" description="DUF7847" evidence="3">
    <location>
        <begin position="24"/>
        <end position="306"/>
    </location>
</feature>
<reference evidence="4 5" key="1">
    <citation type="submission" date="2020-07" db="EMBL/GenBank/DDBJ databases">
        <title>Sequencing the genomes of 1000 actinobacteria strains.</title>
        <authorList>
            <person name="Klenk H.-P."/>
        </authorList>
    </citation>
    <scope>NUCLEOTIDE SEQUENCE [LARGE SCALE GENOMIC DNA]</scope>
    <source>
        <strain evidence="4 5">DSM 15475</strain>
    </source>
</reference>
<comment type="caution">
    <text evidence="4">The sequence shown here is derived from an EMBL/GenBank/DDBJ whole genome shotgun (WGS) entry which is preliminary data.</text>
</comment>
<dbReference type="AlphaFoldDB" id="A0A7Z0GN46"/>
<dbReference type="InterPro" id="IPR057169">
    <property type="entry name" value="DUF7847"/>
</dbReference>
<feature type="compositionally biased region" description="Polar residues" evidence="1">
    <location>
        <begin position="366"/>
        <end position="393"/>
    </location>
</feature>
<dbReference type="PANTHER" id="PTHR33133:SF1">
    <property type="entry name" value="EXPRESSED PROTEIN-RELATED"/>
    <property type="match status" value="1"/>
</dbReference>
<dbReference type="Proteomes" id="UP000535437">
    <property type="component" value="Unassembled WGS sequence"/>
</dbReference>
<organism evidence="4 5">
    <name type="scientific">Nesterenkonia xinjiangensis</name>
    <dbReference type="NCBI Taxonomy" id="225327"/>
    <lineage>
        <taxon>Bacteria</taxon>
        <taxon>Bacillati</taxon>
        <taxon>Actinomycetota</taxon>
        <taxon>Actinomycetes</taxon>
        <taxon>Micrococcales</taxon>
        <taxon>Micrococcaceae</taxon>
        <taxon>Nesterenkonia</taxon>
    </lineage>
</organism>
<evidence type="ECO:0000256" key="2">
    <source>
        <dbReference type="SAM" id="Phobius"/>
    </source>
</evidence>
<keyword evidence="2" id="KW-0472">Membrane</keyword>
<feature type="transmembrane region" description="Helical" evidence="2">
    <location>
        <begin position="228"/>
        <end position="256"/>
    </location>
</feature>
<feature type="transmembrane region" description="Helical" evidence="2">
    <location>
        <begin position="86"/>
        <end position="103"/>
    </location>
</feature>
<dbReference type="PANTHER" id="PTHR33133">
    <property type="entry name" value="OS08G0107100 PROTEIN-RELATED"/>
    <property type="match status" value="1"/>
</dbReference>
<protein>
    <recommendedName>
        <fullName evidence="3">DUF7847 domain-containing protein</fullName>
    </recommendedName>
</protein>
<feature type="transmembrane region" description="Helical" evidence="2">
    <location>
        <begin position="109"/>
        <end position="127"/>
    </location>
</feature>
<name>A0A7Z0GN46_9MICC</name>
<dbReference type="EMBL" id="JACCFY010000001">
    <property type="protein sequence ID" value="NYJ78955.1"/>
    <property type="molecule type" value="Genomic_DNA"/>
</dbReference>
<evidence type="ECO:0000256" key="1">
    <source>
        <dbReference type="SAM" id="MobiDB-lite"/>
    </source>
</evidence>
<feature type="transmembrane region" description="Helical" evidence="2">
    <location>
        <begin position="43"/>
        <end position="65"/>
    </location>
</feature>
<dbReference type="RefSeq" id="WP_179542240.1">
    <property type="nucleotide sequence ID" value="NZ_BAAALL010000001.1"/>
</dbReference>
<feature type="region of interest" description="Disordered" evidence="1">
    <location>
        <begin position="342"/>
        <end position="451"/>
    </location>
</feature>
<proteinExistence type="predicted"/>
<keyword evidence="2" id="KW-1133">Transmembrane helix</keyword>
<keyword evidence="5" id="KW-1185">Reference proteome</keyword>
<evidence type="ECO:0000259" key="3">
    <source>
        <dbReference type="Pfam" id="PF25231"/>
    </source>
</evidence>
<dbReference type="Pfam" id="PF25231">
    <property type="entry name" value="DUF7847"/>
    <property type="match status" value="1"/>
</dbReference>
<sequence length="451" mass="48102">MTTGWSTEESTPAYPGRVFPIRRMTLGEVLGGGFSMLRHAPKAVIGVPFVAGMISFLLSMLVFTMTPSGNILRLMYDPMAFEDEELLYSVFTSLAFWLGLIVVSVVQYFVLAVAYSLVALPTLRAAYGYRTSFTQTLRLRSGRLGWLVLHLLLLSILVMVLGAAVFVLVLLLAVATFGIGLILVLPGALLLGAWITAGLMYAPIVLLVEDRGPFAAMARSWRLNRGRWWINIGTVALIYLMTFVMVMIASMPIGIISVIGGEMAMASPDGGTTMSMVLFTLASFFDSAVSAVFLGLVGALVTVMYLNCRIHQESLDVALLTVAEGAVDDGTVIPASVQHLGQPTAAAPQWHGPPAGGDHWGGHQPTAGQSPYGQAPYGQNPSGQAPYGQNPSGQAPYGQNPYGQAPYGQNPYGQAHHGQNPYGQSPQDPSRPGHPPRPDGPGSGPDFGQPR</sequence>
<keyword evidence="2" id="KW-0812">Transmembrane</keyword>